<dbReference type="GO" id="GO:0006351">
    <property type="term" value="P:DNA-templated transcription"/>
    <property type="evidence" value="ECO:0007669"/>
    <property type="project" value="TreeGrafter"/>
</dbReference>
<name>A0A222E1Q7_9RHOB</name>
<keyword evidence="2" id="KW-0805">Transcription regulation</keyword>
<dbReference type="GO" id="GO:0043565">
    <property type="term" value="F:sequence-specific DNA binding"/>
    <property type="evidence" value="ECO:0007669"/>
    <property type="project" value="TreeGrafter"/>
</dbReference>
<sequence length="298" mass="33239">MDGALAKLDWSLVQTFLTVADTGSLSEAARKLAISQPTAGRQIRQIETTLELELFQRQPRGLSLTDAGAALVPHARRMAEGMQGFSLAAAGRSQKLSGPVRITASVFTAQHYLPVILAKLREEEPDITIDLVPTDRSENLLYREADIAVRMYRSEQLDIVTRHLGELSLGLFAAKTYLDRRGRPAGFHEFFDHDLVGYDQSDLILRGLREMGMDAQREWFATRTDHHSVYWEMVRAGCGIGVAQLRVGLAEPVVERVLPEVPLPTLPLWLAAHEAVRQTPRIRRVWDALAEGLLAQVD</sequence>
<comment type="similarity">
    <text evidence="1">Belongs to the LysR transcriptional regulatory family.</text>
</comment>
<evidence type="ECO:0000259" key="5">
    <source>
        <dbReference type="PROSITE" id="PS50931"/>
    </source>
</evidence>
<dbReference type="PRINTS" id="PR00039">
    <property type="entry name" value="HTHLYSR"/>
</dbReference>
<protein>
    <submittedName>
        <fullName evidence="6">HTH-type transcriptional regulator GltR</fullName>
    </submittedName>
</protein>
<dbReference type="Gene3D" id="1.10.10.10">
    <property type="entry name" value="Winged helix-like DNA-binding domain superfamily/Winged helix DNA-binding domain"/>
    <property type="match status" value="1"/>
</dbReference>
<dbReference type="PANTHER" id="PTHR30537">
    <property type="entry name" value="HTH-TYPE TRANSCRIPTIONAL REGULATOR"/>
    <property type="match status" value="1"/>
</dbReference>
<dbReference type="Pfam" id="PF03466">
    <property type="entry name" value="LysR_substrate"/>
    <property type="match status" value="1"/>
</dbReference>
<keyword evidence="7" id="KW-1185">Reference proteome</keyword>
<dbReference type="PANTHER" id="PTHR30537:SF3">
    <property type="entry name" value="TRANSCRIPTIONAL REGULATORY PROTEIN"/>
    <property type="match status" value="1"/>
</dbReference>
<evidence type="ECO:0000256" key="1">
    <source>
        <dbReference type="ARBA" id="ARBA00009437"/>
    </source>
</evidence>
<dbReference type="OrthoDB" id="9798121at2"/>
<accession>A0A222E1Q7</accession>
<dbReference type="InterPro" id="IPR058163">
    <property type="entry name" value="LysR-type_TF_proteobact-type"/>
</dbReference>
<dbReference type="Gene3D" id="3.40.190.290">
    <property type="match status" value="1"/>
</dbReference>
<dbReference type="InterPro" id="IPR000847">
    <property type="entry name" value="LysR_HTH_N"/>
</dbReference>
<dbReference type="SUPFAM" id="SSF46785">
    <property type="entry name" value="Winged helix' DNA-binding domain"/>
    <property type="match status" value="1"/>
</dbReference>
<feature type="domain" description="HTH lysR-type" evidence="5">
    <location>
        <begin position="8"/>
        <end position="65"/>
    </location>
</feature>
<evidence type="ECO:0000256" key="4">
    <source>
        <dbReference type="ARBA" id="ARBA00023163"/>
    </source>
</evidence>
<evidence type="ECO:0000256" key="2">
    <source>
        <dbReference type="ARBA" id="ARBA00023015"/>
    </source>
</evidence>
<dbReference type="SUPFAM" id="SSF53850">
    <property type="entry name" value="Periplasmic binding protein-like II"/>
    <property type="match status" value="1"/>
</dbReference>
<proteinExistence type="inferred from homology"/>
<organism evidence="6 7">
    <name type="scientific">Antarctobacter heliothermus</name>
    <dbReference type="NCBI Taxonomy" id="74033"/>
    <lineage>
        <taxon>Bacteria</taxon>
        <taxon>Pseudomonadati</taxon>
        <taxon>Pseudomonadota</taxon>
        <taxon>Alphaproteobacteria</taxon>
        <taxon>Rhodobacterales</taxon>
        <taxon>Roseobacteraceae</taxon>
        <taxon>Antarctobacter</taxon>
    </lineage>
</organism>
<dbReference type="PROSITE" id="PS50931">
    <property type="entry name" value="HTH_LYSR"/>
    <property type="match status" value="1"/>
</dbReference>
<dbReference type="GO" id="GO:0003700">
    <property type="term" value="F:DNA-binding transcription factor activity"/>
    <property type="evidence" value="ECO:0007669"/>
    <property type="project" value="InterPro"/>
</dbReference>
<dbReference type="FunFam" id="1.10.10.10:FF:000001">
    <property type="entry name" value="LysR family transcriptional regulator"/>
    <property type="match status" value="1"/>
</dbReference>
<dbReference type="Pfam" id="PF00126">
    <property type="entry name" value="HTH_1"/>
    <property type="match status" value="1"/>
</dbReference>
<keyword evidence="3" id="KW-0238">DNA-binding</keyword>
<dbReference type="InterPro" id="IPR005119">
    <property type="entry name" value="LysR_subst-bd"/>
</dbReference>
<reference evidence="6 7" key="1">
    <citation type="submission" date="2017-07" db="EMBL/GenBank/DDBJ databases">
        <title>Genome Sequence of Antarctobacter heliothermus Strain SMS3 Isolated from a culture of the Diatom Skeletonema marinoi.</title>
        <authorList>
            <person name="Topel M."/>
            <person name="Pinder M.I.M."/>
            <person name="Johansson O.N."/>
            <person name="Kourtchenko O."/>
            <person name="Godhe A."/>
            <person name="Clarke A.K."/>
        </authorList>
    </citation>
    <scope>NUCLEOTIDE SEQUENCE [LARGE SCALE GENOMIC DNA]</scope>
    <source>
        <strain evidence="6 7">SMS3</strain>
    </source>
</reference>
<dbReference type="KEGG" id="aht:ANTHELSMS3_01183"/>
<evidence type="ECO:0000256" key="3">
    <source>
        <dbReference type="ARBA" id="ARBA00023125"/>
    </source>
</evidence>
<dbReference type="EMBL" id="CP022540">
    <property type="protein sequence ID" value="ASP19898.1"/>
    <property type="molecule type" value="Genomic_DNA"/>
</dbReference>
<dbReference type="InterPro" id="IPR036388">
    <property type="entry name" value="WH-like_DNA-bd_sf"/>
</dbReference>
<evidence type="ECO:0000313" key="7">
    <source>
        <dbReference type="Proteomes" id="UP000203589"/>
    </source>
</evidence>
<keyword evidence="4" id="KW-0804">Transcription</keyword>
<dbReference type="InterPro" id="IPR036390">
    <property type="entry name" value="WH_DNA-bd_sf"/>
</dbReference>
<gene>
    <name evidence="6" type="ORF">ANTHELSMS3_01183</name>
</gene>
<dbReference type="Proteomes" id="UP000203589">
    <property type="component" value="Chromosome"/>
</dbReference>
<evidence type="ECO:0000313" key="6">
    <source>
        <dbReference type="EMBL" id="ASP19898.1"/>
    </source>
</evidence>
<dbReference type="RefSeq" id="WP_094034071.1">
    <property type="nucleotide sequence ID" value="NZ_CP022540.1"/>
</dbReference>
<dbReference type="AlphaFoldDB" id="A0A222E1Q7"/>